<dbReference type="InterPro" id="IPR029416">
    <property type="entry name" value="CFAP300"/>
</dbReference>
<evidence type="ECO:0000256" key="6">
    <source>
        <dbReference type="ARBA" id="ARBA00023212"/>
    </source>
</evidence>
<dbReference type="PANTHER" id="PTHR31078:SF1">
    <property type="entry name" value="CILIA- AND FLAGELLA-ASSOCIATED PROTEIN 300"/>
    <property type="match status" value="1"/>
</dbReference>
<evidence type="ECO:0000256" key="1">
    <source>
        <dbReference type="ARBA" id="ARBA00002404"/>
    </source>
</evidence>
<proteinExistence type="evidence at transcript level"/>
<name>V9LJ54_CALMI</name>
<keyword evidence="5" id="KW-0963">Cytoplasm</keyword>
<keyword evidence="7" id="KW-0966">Cell projection</keyword>
<reference evidence="8" key="1">
    <citation type="journal article" date="2014" name="Nature">
        <title>Elephant shark genome provides unique insights into gnathostome evolution.</title>
        <authorList>
            <consortium name="International Elephant Shark Genome Sequencing Consortium"/>
            <person name="Venkatesh B."/>
            <person name="Lee A.P."/>
            <person name="Ravi V."/>
            <person name="Maurya A.K."/>
            <person name="Lian M.M."/>
            <person name="Swann J.B."/>
            <person name="Ohta Y."/>
            <person name="Flajnik M.F."/>
            <person name="Sutoh Y."/>
            <person name="Kasahara M."/>
            <person name="Hoon S."/>
            <person name="Gangu V."/>
            <person name="Roy S.W."/>
            <person name="Irimia M."/>
            <person name="Korzh V."/>
            <person name="Kondrychyn I."/>
            <person name="Lim Z.W."/>
            <person name="Tay B.H."/>
            <person name="Tohari S."/>
            <person name="Kong K.W."/>
            <person name="Ho S."/>
            <person name="Lorente-Galdos B."/>
            <person name="Quilez J."/>
            <person name="Marques-Bonet T."/>
            <person name="Raney B.J."/>
            <person name="Ingham P.W."/>
            <person name="Tay A."/>
            <person name="Hillier L.W."/>
            <person name="Minx P."/>
            <person name="Boehm T."/>
            <person name="Wilson R.K."/>
            <person name="Brenner S."/>
            <person name="Warren W.C."/>
        </authorList>
    </citation>
    <scope>NUCLEOTIDE SEQUENCE</scope>
    <source>
        <tissue evidence="8">Brain</tissue>
    </source>
</reference>
<accession>V9LJ54</accession>
<dbReference type="PANTHER" id="PTHR31078">
    <property type="entry name" value="CILIA- AND FLAGELLA-ASSOCIATED PROTEIN 300"/>
    <property type="match status" value="1"/>
</dbReference>
<dbReference type="Pfam" id="PF14926">
    <property type="entry name" value="CFAP300"/>
    <property type="match status" value="1"/>
</dbReference>
<evidence type="ECO:0000256" key="5">
    <source>
        <dbReference type="ARBA" id="ARBA00022490"/>
    </source>
</evidence>
<feature type="non-terminal residue" evidence="8">
    <location>
        <position position="120"/>
    </location>
</feature>
<keyword evidence="6" id="KW-0206">Cytoskeleton</keyword>
<dbReference type="EMBL" id="JW881227">
    <property type="protein sequence ID" value="AFP13744.1"/>
    <property type="molecule type" value="mRNA"/>
</dbReference>
<sequence length="120" mass="13822">MAAEWGPGRTFTFRHLSDKVISFPQDGKIKEHFIKWSMHGRIAVHVFCFDECFHPYDKDDFATAFFQDPNVLENLKILPPSSCQWTTLGADVKKVETEAVPCTQLSMTFFDRLYSEGIAR</sequence>
<protein>
    <recommendedName>
        <fullName evidence="4">Cilia- and flagella-associated protein 300</fullName>
    </recommendedName>
</protein>
<evidence type="ECO:0000256" key="7">
    <source>
        <dbReference type="ARBA" id="ARBA00023273"/>
    </source>
</evidence>
<evidence type="ECO:0000256" key="3">
    <source>
        <dbReference type="ARBA" id="ARBA00009205"/>
    </source>
</evidence>
<evidence type="ECO:0000256" key="4">
    <source>
        <dbReference type="ARBA" id="ARBA00022174"/>
    </source>
</evidence>
<comment type="function">
    <text evidence="1">Cilium- and flagellum-specific protein that plays a role in axonemal structure organization and motility. May play a role in outer and inner dynein arm assembly.</text>
</comment>
<organism evidence="8">
    <name type="scientific">Callorhinchus milii</name>
    <name type="common">Ghost shark</name>
    <dbReference type="NCBI Taxonomy" id="7868"/>
    <lineage>
        <taxon>Eukaryota</taxon>
        <taxon>Metazoa</taxon>
        <taxon>Chordata</taxon>
        <taxon>Craniata</taxon>
        <taxon>Vertebrata</taxon>
        <taxon>Chondrichthyes</taxon>
        <taxon>Holocephali</taxon>
        <taxon>Chimaeriformes</taxon>
        <taxon>Callorhinchidae</taxon>
        <taxon>Callorhinchus</taxon>
    </lineage>
</organism>
<comment type="similarity">
    <text evidence="3">Belongs to the CFAP300 family.</text>
</comment>
<evidence type="ECO:0000256" key="2">
    <source>
        <dbReference type="ARBA" id="ARBA00004430"/>
    </source>
</evidence>
<evidence type="ECO:0000313" key="8">
    <source>
        <dbReference type="EMBL" id="AFP13744.1"/>
    </source>
</evidence>
<comment type="subcellular location">
    <subcellularLocation>
        <location evidence="2">Cytoplasm</location>
        <location evidence="2">Cytoskeleton</location>
        <location evidence="2">Cilium axoneme</location>
    </subcellularLocation>
</comment>
<dbReference type="AlphaFoldDB" id="V9LJ54"/>
<dbReference type="GO" id="GO:0005930">
    <property type="term" value="C:axoneme"/>
    <property type="evidence" value="ECO:0007669"/>
    <property type="project" value="UniProtKB-SubCell"/>
</dbReference>